<feature type="coiled-coil region" evidence="1">
    <location>
        <begin position="92"/>
        <end position="123"/>
    </location>
</feature>
<dbReference type="Gramene" id="Pp3c15_5650V3.1">
    <property type="protein sequence ID" value="Pp3c15_5650V3.1"/>
    <property type="gene ID" value="Pp3c15_5650"/>
</dbReference>
<reference evidence="3 5" key="2">
    <citation type="journal article" date="2018" name="Plant J.">
        <title>The Physcomitrella patens chromosome-scale assembly reveals moss genome structure and evolution.</title>
        <authorList>
            <person name="Lang D."/>
            <person name="Ullrich K.K."/>
            <person name="Murat F."/>
            <person name="Fuchs J."/>
            <person name="Jenkins J."/>
            <person name="Haas F.B."/>
            <person name="Piednoel M."/>
            <person name="Gundlach H."/>
            <person name="Van Bel M."/>
            <person name="Meyberg R."/>
            <person name="Vives C."/>
            <person name="Morata J."/>
            <person name="Symeonidi A."/>
            <person name="Hiss M."/>
            <person name="Muchero W."/>
            <person name="Kamisugi Y."/>
            <person name="Saleh O."/>
            <person name="Blanc G."/>
            <person name="Decker E.L."/>
            <person name="van Gessel N."/>
            <person name="Grimwood J."/>
            <person name="Hayes R.D."/>
            <person name="Graham S.W."/>
            <person name="Gunter L.E."/>
            <person name="McDaniel S.F."/>
            <person name="Hoernstein S.N.W."/>
            <person name="Larsson A."/>
            <person name="Li F.W."/>
            <person name="Perroud P.F."/>
            <person name="Phillips J."/>
            <person name="Ranjan P."/>
            <person name="Rokshar D.S."/>
            <person name="Rothfels C.J."/>
            <person name="Schneider L."/>
            <person name="Shu S."/>
            <person name="Stevenson D.W."/>
            <person name="Thummler F."/>
            <person name="Tillich M."/>
            <person name="Villarreal Aguilar J.C."/>
            <person name="Widiez T."/>
            <person name="Wong G.K."/>
            <person name="Wymore A."/>
            <person name="Zhang Y."/>
            <person name="Zimmer A.D."/>
            <person name="Quatrano R.S."/>
            <person name="Mayer K.F.X."/>
            <person name="Goodstein D."/>
            <person name="Casacuberta J.M."/>
            <person name="Vandepoele K."/>
            <person name="Reski R."/>
            <person name="Cuming A.C."/>
            <person name="Tuskan G.A."/>
            <person name="Maumus F."/>
            <person name="Salse J."/>
            <person name="Schmutz J."/>
            <person name="Rensing S.A."/>
        </authorList>
    </citation>
    <scope>NUCLEOTIDE SEQUENCE [LARGE SCALE GENOMIC DNA]</scope>
    <source>
        <strain evidence="4 5">cv. Gransden 2004</strain>
    </source>
</reference>
<dbReference type="Proteomes" id="UP000006727">
    <property type="component" value="Chromosome 15"/>
</dbReference>
<reference evidence="4" key="3">
    <citation type="submission" date="2020-12" db="UniProtKB">
        <authorList>
            <consortium name="EnsemblPlants"/>
        </authorList>
    </citation>
    <scope>IDENTIFICATION</scope>
</reference>
<dbReference type="HOGENOM" id="CLU_1484385_0_0_1"/>
<evidence type="ECO:0000313" key="4">
    <source>
        <dbReference type="EnsemblPlants" id="Pp3c15_5650V3.1"/>
    </source>
</evidence>
<organism evidence="3">
    <name type="scientific">Physcomitrium patens</name>
    <name type="common">Spreading-leaved earth moss</name>
    <name type="synonym">Physcomitrella patens</name>
    <dbReference type="NCBI Taxonomy" id="3218"/>
    <lineage>
        <taxon>Eukaryota</taxon>
        <taxon>Viridiplantae</taxon>
        <taxon>Streptophyta</taxon>
        <taxon>Embryophyta</taxon>
        <taxon>Bryophyta</taxon>
        <taxon>Bryophytina</taxon>
        <taxon>Bryopsida</taxon>
        <taxon>Funariidae</taxon>
        <taxon>Funariales</taxon>
        <taxon>Funariaceae</taxon>
        <taxon>Physcomitrium</taxon>
    </lineage>
</organism>
<dbReference type="EnsemblPlants" id="Pp3c15_5650V3.3">
    <property type="protein sequence ID" value="Pp3c15_5650V3.3"/>
    <property type="gene ID" value="Pp3c15_5650"/>
</dbReference>
<dbReference type="Gramene" id="Pp3c15_5650V3.2">
    <property type="protein sequence ID" value="Pp3c15_5650V3.2"/>
    <property type="gene ID" value="Pp3c15_5650"/>
</dbReference>
<proteinExistence type="predicted"/>
<sequence length="182" mass="20485">MAPANDAFSLQVTNDLMQKLAKENIVPKRPAKKAPAPKPSVKPSEAPLVSKQDLPLPFYPGFLSALPGISKEQGHQQTQKQIHDLGPIYKVVEESENLGEKLQKREKEELEKVKQLARELQDKQFRAPSYTIPCQAEKDRCLQCYRESAKSPLGCTEAVRIYKECAQRAQQSFAQRTATSQH</sequence>
<dbReference type="PaxDb" id="3218-PP1S83_229V6.2"/>
<dbReference type="OrthoDB" id="70030at2759"/>
<dbReference type="KEGG" id="ppp:112292141"/>
<feature type="region of interest" description="Disordered" evidence="2">
    <location>
        <begin position="21"/>
        <end position="47"/>
    </location>
</feature>
<evidence type="ECO:0000256" key="1">
    <source>
        <dbReference type="SAM" id="Coils"/>
    </source>
</evidence>
<accession>A9SJ00</accession>
<dbReference type="EMBL" id="ABEU02000015">
    <property type="protein sequence ID" value="PNR39093.1"/>
    <property type="molecule type" value="Genomic_DNA"/>
</dbReference>
<dbReference type="PANTHER" id="PTHR47587:SF2">
    <property type="entry name" value="OS05G0103500 PROTEIN"/>
    <property type="match status" value="1"/>
</dbReference>
<evidence type="ECO:0000256" key="2">
    <source>
        <dbReference type="SAM" id="MobiDB-lite"/>
    </source>
</evidence>
<evidence type="ECO:0000313" key="3">
    <source>
        <dbReference type="EMBL" id="PNR39093.1"/>
    </source>
</evidence>
<dbReference type="PANTHER" id="PTHR47587">
    <property type="entry name" value="OS05G0103500 PROTEIN"/>
    <property type="match status" value="1"/>
</dbReference>
<keyword evidence="5" id="KW-1185">Reference proteome</keyword>
<evidence type="ECO:0000313" key="5">
    <source>
        <dbReference type="Proteomes" id="UP000006727"/>
    </source>
</evidence>
<reference evidence="3 5" key="1">
    <citation type="journal article" date="2008" name="Science">
        <title>The Physcomitrella genome reveals evolutionary insights into the conquest of land by plants.</title>
        <authorList>
            <person name="Rensing S."/>
            <person name="Lang D."/>
            <person name="Zimmer A."/>
            <person name="Terry A."/>
            <person name="Salamov A."/>
            <person name="Shapiro H."/>
            <person name="Nishiyama T."/>
            <person name="Perroud P.-F."/>
            <person name="Lindquist E."/>
            <person name="Kamisugi Y."/>
            <person name="Tanahashi T."/>
            <person name="Sakakibara K."/>
            <person name="Fujita T."/>
            <person name="Oishi K."/>
            <person name="Shin-I T."/>
            <person name="Kuroki Y."/>
            <person name="Toyoda A."/>
            <person name="Suzuki Y."/>
            <person name="Hashimoto A."/>
            <person name="Yamaguchi K."/>
            <person name="Sugano A."/>
            <person name="Kohara Y."/>
            <person name="Fujiyama A."/>
            <person name="Anterola A."/>
            <person name="Aoki S."/>
            <person name="Ashton N."/>
            <person name="Barbazuk W.B."/>
            <person name="Barker E."/>
            <person name="Bennetzen J."/>
            <person name="Bezanilla M."/>
            <person name="Blankenship R."/>
            <person name="Cho S.H."/>
            <person name="Dutcher S."/>
            <person name="Estelle M."/>
            <person name="Fawcett J.A."/>
            <person name="Gundlach H."/>
            <person name="Hanada K."/>
            <person name="Heyl A."/>
            <person name="Hicks K.A."/>
            <person name="Hugh J."/>
            <person name="Lohr M."/>
            <person name="Mayer K."/>
            <person name="Melkozernov A."/>
            <person name="Murata T."/>
            <person name="Nelson D."/>
            <person name="Pils B."/>
            <person name="Prigge M."/>
            <person name="Reiss B."/>
            <person name="Renner T."/>
            <person name="Rombauts S."/>
            <person name="Rushton P."/>
            <person name="Sanderfoot A."/>
            <person name="Schween G."/>
            <person name="Shiu S.-H."/>
            <person name="Stueber K."/>
            <person name="Theodoulou F.L."/>
            <person name="Tu H."/>
            <person name="Van de Peer Y."/>
            <person name="Verrier P.J."/>
            <person name="Waters E."/>
            <person name="Wood A."/>
            <person name="Yang L."/>
            <person name="Cove D."/>
            <person name="Cuming A."/>
            <person name="Hasebe M."/>
            <person name="Lucas S."/>
            <person name="Mishler D.B."/>
            <person name="Reski R."/>
            <person name="Grigoriev I."/>
            <person name="Quatrano R.S."/>
            <person name="Boore J.L."/>
        </authorList>
    </citation>
    <scope>NUCLEOTIDE SEQUENCE [LARGE SCALE GENOMIC DNA]</scope>
    <source>
        <strain evidence="4 5">cv. Gransden 2004</strain>
    </source>
</reference>
<dbReference type="GeneID" id="112292141"/>
<dbReference type="FunCoup" id="A9SJ00">
    <property type="interactions" value="1164"/>
</dbReference>
<protein>
    <submittedName>
        <fullName evidence="3 4">Uncharacterized protein</fullName>
    </submittedName>
</protein>
<name>A9SJ00_PHYPA</name>
<dbReference type="RefSeq" id="XP_024396068.1">
    <property type="nucleotide sequence ID" value="XM_024540300.2"/>
</dbReference>
<gene>
    <name evidence="4" type="primary">LOC112292141</name>
    <name evidence="3" type="ORF">PHYPA_019371</name>
</gene>
<dbReference type="eggNOG" id="ENOG502S01R">
    <property type="taxonomic scope" value="Eukaryota"/>
</dbReference>
<dbReference type="EnsemblPlants" id="Pp3c15_5650V3.2">
    <property type="protein sequence ID" value="Pp3c15_5650V3.2"/>
    <property type="gene ID" value="Pp3c15_5650"/>
</dbReference>
<keyword evidence="1" id="KW-0175">Coiled coil</keyword>
<dbReference type="AlphaFoldDB" id="A9SJ00"/>
<dbReference type="Gramene" id="Pp3c15_5650V3.3">
    <property type="protein sequence ID" value="Pp3c15_5650V3.3"/>
    <property type="gene ID" value="Pp3c15_5650"/>
</dbReference>
<dbReference type="EnsemblPlants" id="Pp3c15_5650V3.1">
    <property type="protein sequence ID" value="Pp3c15_5650V3.1"/>
    <property type="gene ID" value="Pp3c15_5650"/>
</dbReference>